<reference evidence="1" key="1">
    <citation type="submission" date="2020-06" db="EMBL/GenBank/DDBJ databases">
        <title>Paenibacillus sp. nov., isolated from soil.</title>
        <authorList>
            <person name="Seo Y.L."/>
        </authorList>
    </citation>
    <scope>NUCLEOTIDE SEQUENCE [LARGE SCALE GENOMIC DNA]</scope>
    <source>
        <strain evidence="1">JW14</strain>
    </source>
</reference>
<dbReference type="AlphaFoldDB" id="A0A850EIC0"/>
<evidence type="ECO:0000313" key="2">
    <source>
        <dbReference type="Proteomes" id="UP000564806"/>
    </source>
</evidence>
<evidence type="ECO:0000313" key="1">
    <source>
        <dbReference type="EMBL" id="NUU59137.1"/>
    </source>
</evidence>
<keyword evidence="2" id="KW-1185">Reference proteome</keyword>
<organism evidence="1 2">
    <name type="scientific">Paenibacillus agri</name>
    <dbReference type="NCBI Taxonomy" id="2744309"/>
    <lineage>
        <taxon>Bacteria</taxon>
        <taxon>Bacillati</taxon>
        <taxon>Bacillota</taxon>
        <taxon>Bacilli</taxon>
        <taxon>Bacillales</taxon>
        <taxon>Paenibacillaceae</taxon>
        <taxon>Paenibacillus</taxon>
    </lineage>
</organism>
<dbReference type="EMBL" id="JABWCS010000179">
    <property type="protein sequence ID" value="NUU59137.1"/>
    <property type="molecule type" value="Genomic_DNA"/>
</dbReference>
<name>A0A850EIC0_9BACL</name>
<proteinExistence type="predicted"/>
<dbReference type="Proteomes" id="UP000564806">
    <property type="component" value="Unassembled WGS sequence"/>
</dbReference>
<sequence>MSTYYTGQQQGVIYQADPNVIRHLHGVRDSLHHSCKPYINQRVRVQTVDGLIHEGTISGLDSKHLYLGVTANNQGARGYFNPYAPYPTPYPSPGYNSNVILPLVLYELLVISLL</sequence>
<gene>
    <name evidence="1" type="ORF">HPT30_01905</name>
</gene>
<comment type="caution">
    <text evidence="1">The sequence shown here is derived from an EMBL/GenBank/DDBJ whole genome shotgun (WGS) entry which is preliminary data.</text>
</comment>
<accession>A0A850EIC0</accession>
<dbReference type="RefSeq" id="WP_175369839.1">
    <property type="nucleotide sequence ID" value="NZ_JABWCS010000179.1"/>
</dbReference>
<protein>
    <submittedName>
        <fullName evidence="1">Uncharacterized protein</fullName>
    </submittedName>
</protein>